<dbReference type="PANTHER" id="PTHR35585:SF1">
    <property type="entry name" value="HHE DOMAIN PROTEIN (AFU_ORTHOLOGUE AFUA_4G00730)"/>
    <property type="match status" value="1"/>
</dbReference>
<dbReference type="PANTHER" id="PTHR35585">
    <property type="entry name" value="HHE DOMAIN PROTEIN (AFU_ORTHOLOGUE AFUA_4G00730)"/>
    <property type="match status" value="1"/>
</dbReference>
<protein>
    <recommendedName>
        <fullName evidence="1">Hemerythrin-like domain-containing protein</fullName>
    </recommendedName>
</protein>
<proteinExistence type="predicted"/>
<sequence length="156" mass="18363">MKRSLEQMIEEDHDLLRNGMEAVADTSIEDVDERLEMFAEIESRLFAHEKAEQETIHAQMKLYDETKPLALLAEEQERIAKVLTIELQNVKLDDELWLPKFLALQGLILQHMSFEEDSIMPLAKQMLDQATINRLGIDFERHEKEEFKQSEMVYEN</sequence>
<evidence type="ECO:0000313" key="3">
    <source>
        <dbReference type="Proteomes" id="UP000752814"/>
    </source>
</evidence>
<dbReference type="InterPro" id="IPR012312">
    <property type="entry name" value="Hemerythrin-like"/>
</dbReference>
<accession>A0A8J8PGX1</accession>
<evidence type="ECO:0000313" key="2">
    <source>
        <dbReference type="EMBL" id="TQS82853.1"/>
    </source>
</evidence>
<gene>
    <name evidence="2" type="ORF">A3207_02585</name>
</gene>
<dbReference type="RefSeq" id="WP_020449250.1">
    <property type="nucleotide sequence ID" value="NZ_CAYAXV010000005.1"/>
</dbReference>
<dbReference type="GeneID" id="41323784"/>
<name>A0A8J8PGX1_9ARCH</name>
<evidence type="ECO:0000259" key="1">
    <source>
        <dbReference type="Pfam" id="PF01814"/>
    </source>
</evidence>
<comment type="caution">
    <text evidence="2">The sequence shown here is derived from an EMBL/GenBank/DDBJ whole genome shotgun (WGS) entry which is preliminary data.</text>
</comment>
<reference evidence="2" key="1">
    <citation type="submission" date="2016-03" db="EMBL/GenBank/DDBJ databases">
        <authorList>
            <person name="Borrel G."/>
            <person name="Mccann A."/>
            <person name="O'Toole P.W."/>
        </authorList>
    </citation>
    <scope>NUCLEOTIDE SEQUENCE</scope>
    <source>
        <strain evidence="2">183</strain>
    </source>
</reference>
<dbReference type="Proteomes" id="UP000752814">
    <property type="component" value="Unassembled WGS sequence"/>
</dbReference>
<organism evidence="2 3">
    <name type="scientific">Candidatus Methanomassiliicoccus intestinalis</name>
    <dbReference type="NCBI Taxonomy" id="1406512"/>
    <lineage>
        <taxon>Archaea</taxon>
        <taxon>Methanobacteriati</taxon>
        <taxon>Thermoplasmatota</taxon>
        <taxon>Thermoplasmata</taxon>
        <taxon>Methanomassiliicoccales</taxon>
        <taxon>Methanomassiliicoccaceae</taxon>
        <taxon>Methanomassiliicoccus</taxon>
    </lineage>
</organism>
<dbReference type="EMBL" id="LVVT01000014">
    <property type="protein sequence ID" value="TQS82853.1"/>
    <property type="molecule type" value="Genomic_DNA"/>
</dbReference>
<dbReference type="Pfam" id="PF01814">
    <property type="entry name" value="Hemerythrin"/>
    <property type="match status" value="1"/>
</dbReference>
<dbReference type="AlphaFoldDB" id="A0A8J8PGX1"/>
<feature type="domain" description="Hemerythrin-like" evidence="1">
    <location>
        <begin position="7"/>
        <end position="123"/>
    </location>
</feature>